<feature type="transmembrane region" description="Helical" evidence="6">
    <location>
        <begin position="54"/>
        <end position="76"/>
    </location>
</feature>
<name>A0A510HF24_9ACTN</name>
<feature type="transmembrane region" description="Helical" evidence="6">
    <location>
        <begin position="288"/>
        <end position="314"/>
    </location>
</feature>
<evidence type="ECO:0000256" key="2">
    <source>
        <dbReference type="ARBA" id="ARBA00022475"/>
    </source>
</evidence>
<dbReference type="Proteomes" id="UP000318065">
    <property type="component" value="Chromosome"/>
</dbReference>
<sequence>MEASEARGERSGEHPALRRAVTPLLLLFFIVGDMVGGGIYALVGEVGAITGGAIWSAFLLALVLALFTAFAYAELVSKYPRAGGAASYVHRAFRAPFFTFMVAFAVVMSGVTSASALSIAFGGDYLAEFIAGPTVAIALLFILIVAFVNFYGIRESVTLNAIFTCIELGGLLLIVLIGIVALATGTGEPARAFEFREGVSVPLAVLAGAALSFYALIGFEDSVNVAEEVQNPQRSFPRALFGGILLAGIIYLLVTFTAAMVVPVERLAGSSGPLLEVVEASPLAVPTWLFALIALFALSNGALINMIMASRLVYGMGDQGVMPSVFARVHPLRRTPWVAILFTTLIAVGLISTGDIGDLASTTVVLLLLVFVVVNATVLVLRRDRVEHEHFRAPAVFPVLGILVCLGLLTQQEPDVWLRALVLLVIGAALYGVNYLATRYLDRRGA</sequence>
<dbReference type="InterPro" id="IPR002293">
    <property type="entry name" value="AA/rel_permease1"/>
</dbReference>
<dbReference type="EMBL" id="AP019791">
    <property type="protein sequence ID" value="BBL78551.1"/>
    <property type="molecule type" value="Genomic_DNA"/>
</dbReference>
<evidence type="ECO:0000256" key="4">
    <source>
        <dbReference type="ARBA" id="ARBA00022989"/>
    </source>
</evidence>
<dbReference type="PANTHER" id="PTHR42770:SF11">
    <property type="entry name" value="INNER MEMBRANE TRANSPORT PROTEIN YBAT"/>
    <property type="match status" value="1"/>
</dbReference>
<dbReference type="Gene3D" id="1.20.1740.10">
    <property type="entry name" value="Amino acid/polyamine transporter I"/>
    <property type="match status" value="1"/>
</dbReference>
<evidence type="ECO:0000313" key="8">
    <source>
        <dbReference type="Proteomes" id="UP000318065"/>
    </source>
</evidence>
<dbReference type="InterPro" id="IPR050367">
    <property type="entry name" value="APC_superfamily"/>
</dbReference>
<dbReference type="Pfam" id="PF13520">
    <property type="entry name" value="AA_permease_2"/>
    <property type="match status" value="1"/>
</dbReference>
<dbReference type="AlphaFoldDB" id="A0A510HF24"/>
<feature type="transmembrane region" description="Helical" evidence="6">
    <location>
        <begin position="21"/>
        <end position="42"/>
    </location>
</feature>
<feature type="transmembrane region" description="Helical" evidence="6">
    <location>
        <begin position="240"/>
        <end position="262"/>
    </location>
</feature>
<proteinExistence type="predicted"/>
<reference evidence="7" key="1">
    <citation type="journal article" date="2019" name="Microbiol. Resour. Announc.">
        <title>Complete Genome Sequence of Rubrobacter xylanophilus Strain AA3-22, Isolated from Arima Onsen in Japan.</title>
        <authorList>
            <person name="Tomariguchi N."/>
            <person name="Miyazaki K."/>
        </authorList>
    </citation>
    <scope>NUCLEOTIDE SEQUENCE [LARGE SCALE GENOMIC DNA]</scope>
    <source>
        <strain evidence="7">AA3-22</strain>
    </source>
</reference>
<keyword evidence="8" id="KW-1185">Reference proteome</keyword>
<feature type="transmembrane region" description="Helical" evidence="6">
    <location>
        <begin position="335"/>
        <end position="353"/>
    </location>
</feature>
<comment type="subcellular location">
    <subcellularLocation>
        <location evidence="1">Cell membrane</location>
        <topology evidence="1">Multi-pass membrane protein</topology>
    </subcellularLocation>
</comment>
<evidence type="ECO:0000256" key="3">
    <source>
        <dbReference type="ARBA" id="ARBA00022692"/>
    </source>
</evidence>
<evidence type="ECO:0000256" key="6">
    <source>
        <dbReference type="SAM" id="Phobius"/>
    </source>
</evidence>
<feature type="transmembrane region" description="Helical" evidence="6">
    <location>
        <begin position="359"/>
        <end position="381"/>
    </location>
</feature>
<feature type="transmembrane region" description="Helical" evidence="6">
    <location>
        <begin position="129"/>
        <end position="152"/>
    </location>
</feature>
<gene>
    <name evidence="7" type="ORF">RxyAA322_04050</name>
</gene>
<feature type="transmembrane region" description="Helical" evidence="6">
    <location>
        <begin position="393"/>
        <end position="410"/>
    </location>
</feature>
<dbReference type="RefSeq" id="WP_143526680.1">
    <property type="nucleotide sequence ID" value="NZ_AP019791.1"/>
</dbReference>
<evidence type="ECO:0000313" key="7">
    <source>
        <dbReference type="EMBL" id="BBL78551.1"/>
    </source>
</evidence>
<feature type="transmembrane region" description="Helical" evidence="6">
    <location>
        <begin position="416"/>
        <end position="437"/>
    </location>
</feature>
<dbReference type="PIRSF" id="PIRSF006060">
    <property type="entry name" value="AA_transporter"/>
    <property type="match status" value="1"/>
</dbReference>
<keyword evidence="2" id="KW-1003">Cell membrane</keyword>
<feature type="transmembrane region" description="Helical" evidence="6">
    <location>
        <begin position="159"/>
        <end position="181"/>
    </location>
</feature>
<protein>
    <submittedName>
        <fullName evidence="7">Amino acid permease</fullName>
    </submittedName>
</protein>
<keyword evidence="4 6" id="KW-1133">Transmembrane helix</keyword>
<evidence type="ECO:0000256" key="1">
    <source>
        <dbReference type="ARBA" id="ARBA00004651"/>
    </source>
</evidence>
<feature type="transmembrane region" description="Helical" evidence="6">
    <location>
        <begin position="97"/>
        <end position="123"/>
    </location>
</feature>
<dbReference type="GO" id="GO:0005886">
    <property type="term" value="C:plasma membrane"/>
    <property type="evidence" value="ECO:0007669"/>
    <property type="project" value="UniProtKB-SubCell"/>
</dbReference>
<keyword evidence="3 6" id="KW-0812">Transmembrane</keyword>
<evidence type="ECO:0000256" key="5">
    <source>
        <dbReference type="ARBA" id="ARBA00023136"/>
    </source>
</evidence>
<dbReference type="OrthoDB" id="4568421at2"/>
<keyword evidence="5 6" id="KW-0472">Membrane</keyword>
<dbReference type="GO" id="GO:0022857">
    <property type="term" value="F:transmembrane transporter activity"/>
    <property type="evidence" value="ECO:0007669"/>
    <property type="project" value="InterPro"/>
</dbReference>
<accession>A0A510HF24</accession>
<feature type="transmembrane region" description="Helical" evidence="6">
    <location>
        <begin position="201"/>
        <end position="219"/>
    </location>
</feature>
<organism evidence="7 8">
    <name type="scientific">Rubrobacter xylanophilus</name>
    <dbReference type="NCBI Taxonomy" id="49319"/>
    <lineage>
        <taxon>Bacteria</taxon>
        <taxon>Bacillati</taxon>
        <taxon>Actinomycetota</taxon>
        <taxon>Rubrobacteria</taxon>
        <taxon>Rubrobacterales</taxon>
        <taxon>Rubrobacteraceae</taxon>
        <taxon>Rubrobacter</taxon>
    </lineage>
</organism>
<dbReference type="PANTHER" id="PTHR42770">
    <property type="entry name" value="AMINO ACID TRANSPORTER-RELATED"/>
    <property type="match status" value="1"/>
</dbReference>